<comment type="caution">
    <text evidence="11">The sequence shown here is derived from an EMBL/GenBank/DDBJ whole genome shotgun (WGS) entry which is preliminary data.</text>
</comment>
<evidence type="ECO:0000313" key="11">
    <source>
        <dbReference type="EMBL" id="MCR4451245.1"/>
    </source>
</evidence>
<feature type="transmembrane region" description="Helical" evidence="9">
    <location>
        <begin position="309"/>
        <end position="327"/>
    </location>
</feature>
<evidence type="ECO:0000256" key="1">
    <source>
        <dbReference type="ARBA" id="ARBA00004651"/>
    </source>
</evidence>
<feature type="transmembrane region" description="Helical" evidence="9">
    <location>
        <begin position="134"/>
        <end position="152"/>
    </location>
</feature>
<dbReference type="PROSITE" id="PS51105">
    <property type="entry name" value="PTS_EIIC_TYPE_3"/>
    <property type="match status" value="1"/>
</dbReference>
<evidence type="ECO:0000313" key="12">
    <source>
        <dbReference type="Proteomes" id="UP001204061"/>
    </source>
</evidence>
<keyword evidence="2 8" id="KW-0813">Transport</keyword>
<dbReference type="NCBIfam" id="TIGR00410">
    <property type="entry name" value="lacE"/>
    <property type="match status" value="1"/>
</dbReference>
<evidence type="ECO:0000256" key="9">
    <source>
        <dbReference type="SAM" id="Phobius"/>
    </source>
</evidence>
<evidence type="ECO:0000256" key="4">
    <source>
        <dbReference type="ARBA" id="ARBA00022597"/>
    </source>
</evidence>
<dbReference type="Proteomes" id="UP001204061">
    <property type="component" value="Unassembled WGS sequence"/>
</dbReference>
<dbReference type="InterPro" id="IPR003352">
    <property type="entry name" value="PTS_EIIC"/>
</dbReference>
<dbReference type="GO" id="GO:0005886">
    <property type="term" value="C:plasma membrane"/>
    <property type="evidence" value="ECO:0007669"/>
    <property type="project" value="UniProtKB-SubCell"/>
</dbReference>
<sequence>MASKPRDDEGYQDDKEPNNVMNLQWMAMLVGMIEQRMVPFANWLTRSRHVLSLRDGFQLAMPFVIVGSLLVPILYPPIAPDTPHAFGQWLHWLARELHPFLFPVYSHTLGLVALIIAFGAASSLAKAYEMPERLCGLGGCMAFLMLIDFRSLQPGVFGYLGGAGIFTALLMAFYSVEVTRLFYRRGWYIQMPEEVPVMTRRGFQLIVPLLFIMLSLSLLRLWLQQQFGISLPDFMASLFRPLIVGADTLPALLITLLIAHLLWFMGIHGALIVTGLLSPFWMAGVSANQTALMAGEPLPHTFLQGFWDYYLLIGGIGTTLPLVFMAMRSRCHSIQSVGKLGFIPSMFNINEPLLFGFPIIMNPLFFLPFIGVPLINAVIAWQLTQWGFLDKFIALLPWSMPSPLGAAWAANGSWSNGLMSLVCILNSYVLYRPFFIAHERMLLAQETEHTTH</sequence>
<feature type="transmembrane region" description="Helical" evidence="9">
    <location>
        <begin position="158"/>
        <end position="183"/>
    </location>
</feature>
<protein>
    <recommendedName>
        <fullName evidence="8">Permease IIC component</fullName>
    </recommendedName>
</protein>
<evidence type="ECO:0000259" key="10">
    <source>
        <dbReference type="PROSITE" id="PS51105"/>
    </source>
</evidence>
<name>A0AAW5MBF0_AERVE</name>
<dbReference type="PANTHER" id="PTHR33989">
    <property type="match status" value="1"/>
</dbReference>
<accession>A0AAW5MBF0</accession>
<feature type="transmembrane region" description="Helical" evidence="9">
    <location>
        <begin position="243"/>
        <end position="263"/>
    </location>
</feature>
<dbReference type="GO" id="GO:0008982">
    <property type="term" value="F:protein-N(PI)-phosphohistidine-sugar phosphotransferase activity"/>
    <property type="evidence" value="ECO:0007669"/>
    <property type="project" value="UniProtKB-UniRule"/>
</dbReference>
<dbReference type="InterPro" id="IPR004796">
    <property type="entry name" value="PTS_IIC_cello"/>
</dbReference>
<keyword evidence="3 8" id="KW-1003">Cell membrane</keyword>
<evidence type="ECO:0000256" key="5">
    <source>
        <dbReference type="ARBA" id="ARBA00022692"/>
    </source>
</evidence>
<feature type="transmembrane region" description="Helical" evidence="9">
    <location>
        <begin position="404"/>
        <end position="431"/>
    </location>
</feature>
<dbReference type="GO" id="GO:0009401">
    <property type="term" value="P:phosphoenolpyruvate-dependent sugar phosphotransferase system"/>
    <property type="evidence" value="ECO:0007669"/>
    <property type="project" value="InterPro"/>
</dbReference>
<evidence type="ECO:0000256" key="2">
    <source>
        <dbReference type="ARBA" id="ARBA00022448"/>
    </source>
</evidence>
<comment type="function">
    <text evidence="8">The phosphoenolpyruvate-dependent sugar phosphotransferase system (PTS), a major carbohydrate active -transport system, catalyzes the phosphorylation of incoming sugar substrates concomitant with their translocation across the cell membrane.</text>
</comment>
<gene>
    <name evidence="11" type="ORF">NS965_22925</name>
</gene>
<feature type="transmembrane region" description="Helical" evidence="9">
    <location>
        <begin position="364"/>
        <end position="384"/>
    </location>
</feature>
<keyword evidence="5 9" id="KW-0812">Transmembrane</keyword>
<evidence type="ECO:0000256" key="3">
    <source>
        <dbReference type="ARBA" id="ARBA00022475"/>
    </source>
</evidence>
<dbReference type="InterPro" id="IPR004501">
    <property type="entry name" value="PTS_EIIC_3"/>
</dbReference>
<dbReference type="RefSeq" id="WP_257726263.1">
    <property type="nucleotide sequence ID" value="NZ_JANLFC010000117.1"/>
</dbReference>
<proteinExistence type="predicted"/>
<dbReference type="EMBL" id="JANLFC010000117">
    <property type="protein sequence ID" value="MCR4451245.1"/>
    <property type="molecule type" value="Genomic_DNA"/>
</dbReference>
<feature type="transmembrane region" description="Helical" evidence="9">
    <location>
        <begin position="100"/>
        <end position="122"/>
    </location>
</feature>
<dbReference type="PIRSF" id="PIRSF006351">
    <property type="entry name" value="PTS_EIIC-Cellobiose"/>
    <property type="match status" value="1"/>
</dbReference>
<organism evidence="11 12">
    <name type="scientific">Aeromonas veronii</name>
    <dbReference type="NCBI Taxonomy" id="654"/>
    <lineage>
        <taxon>Bacteria</taxon>
        <taxon>Pseudomonadati</taxon>
        <taxon>Pseudomonadota</taxon>
        <taxon>Gammaproteobacteria</taxon>
        <taxon>Aeromonadales</taxon>
        <taxon>Aeromonadaceae</taxon>
        <taxon>Aeromonas</taxon>
    </lineage>
</organism>
<feature type="transmembrane region" description="Helical" evidence="9">
    <location>
        <begin position="270"/>
        <end position="289"/>
    </location>
</feature>
<keyword evidence="6 9" id="KW-1133">Transmembrane helix</keyword>
<evidence type="ECO:0000256" key="7">
    <source>
        <dbReference type="ARBA" id="ARBA00023136"/>
    </source>
</evidence>
<feature type="transmembrane region" description="Helical" evidence="9">
    <location>
        <begin position="203"/>
        <end position="223"/>
    </location>
</feature>
<dbReference type="AlphaFoldDB" id="A0AAW5MBF0"/>
<evidence type="ECO:0000256" key="6">
    <source>
        <dbReference type="ARBA" id="ARBA00022989"/>
    </source>
</evidence>
<keyword evidence="4 8" id="KW-0762">Sugar transport</keyword>
<evidence type="ECO:0000256" key="8">
    <source>
        <dbReference type="PIRNR" id="PIRNR006351"/>
    </source>
</evidence>
<reference evidence="11" key="1">
    <citation type="submission" date="2022-08" db="EMBL/GenBank/DDBJ databases">
        <title>A global survey of hypervirulent Aeromonas hydrophila identified this emerging pathogen in farmed fish in the lower Mekong River basin.</title>
        <authorList>
            <person name="Xu T."/>
            <person name="Rasmussen-Ivey C.R."/>
            <person name="Moen F.S."/>
            <person name="Fernandez Bravo A."/>
            <person name="Lamy B."/>
            <person name="Beaz-Hidalgo R."/>
            <person name="Khan C.D."/>
            <person name="Castro Escarpulli G."/>
            <person name="Yasin I.S.M."/>
            <person name="Figueras M.J."/>
            <person name="Azzam Sayuti M."/>
            <person name="Karim M.M."/>
            <person name="Alam K.M."/>
            <person name="Le T.T.T."/>
            <person name="Thao N.H.P."/>
            <person name="Addo S."/>
            <person name="Duodu S."/>
            <person name="Ali S."/>
            <person name="Mey S."/>
            <person name="Somony T."/>
            <person name="Liles M.R."/>
        </authorList>
    </citation>
    <scope>NUCLEOTIDE SEQUENCE</scope>
    <source>
        <strain evidence="11">0.14</strain>
    </source>
</reference>
<feature type="transmembrane region" description="Helical" evidence="9">
    <location>
        <begin position="56"/>
        <end position="75"/>
    </location>
</feature>
<dbReference type="Pfam" id="PF02378">
    <property type="entry name" value="PTS_EIIC"/>
    <property type="match status" value="1"/>
</dbReference>
<comment type="subcellular location">
    <subcellularLocation>
        <location evidence="1">Cell membrane</location>
        <topology evidence="1">Multi-pass membrane protein</topology>
    </subcellularLocation>
</comment>
<dbReference type="InterPro" id="IPR051088">
    <property type="entry name" value="PTS_Sugar-EIIC/EIIB"/>
</dbReference>
<dbReference type="PANTHER" id="PTHR33989:SF4">
    <property type="entry name" value="PTS SYSTEM N,N'-DIACETYLCHITOBIOSE-SPECIFIC EIIC COMPONENT"/>
    <property type="match status" value="1"/>
</dbReference>
<feature type="domain" description="PTS EIIC type-3" evidence="10">
    <location>
        <begin position="33"/>
        <end position="434"/>
    </location>
</feature>
<keyword evidence="7 8" id="KW-0472">Membrane</keyword>